<dbReference type="PANTHER" id="PTHR24115">
    <property type="entry name" value="KINESIN-RELATED"/>
    <property type="match status" value="1"/>
</dbReference>
<feature type="coiled-coil region" evidence="2">
    <location>
        <begin position="359"/>
        <end position="417"/>
    </location>
</feature>
<dbReference type="Pfam" id="PF00225">
    <property type="entry name" value="Kinesin"/>
    <property type="match status" value="2"/>
</dbReference>
<keyword evidence="7" id="KW-1185">Reference proteome</keyword>
<organism evidence="6 7">
    <name type="scientific">Chrysochromulina tobinii</name>
    <dbReference type="NCBI Taxonomy" id="1460289"/>
    <lineage>
        <taxon>Eukaryota</taxon>
        <taxon>Haptista</taxon>
        <taxon>Haptophyta</taxon>
        <taxon>Prymnesiophyceae</taxon>
        <taxon>Prymnesiales</taxon>
        <taxon>Chrysochromulinaceae</taxon>
        <taxon>Chrysochromulina</taxon>
    </lineage>
</organism>
<dbReference type="InterPro" id="IPR027640">
    <property type="entry name" value="Kinesin-like_fam"/>
</dbReference>
<reference evidence="7" key="1">
    <citation type="journal article" date="2015" name="PLoS Genet.">
        <title>Genome Sequence and Transcriptome Analyses of Chrysochromulina tobin: Metabolic Tools for Enhanced Algal Fitness in the Prominent Order Prymnesiales (Haptophyceae).</title>
        <authorList>
            <person name="Hovde B.T."/>
            <person name="Deodato C.R."/>
            <person name="Hunsperger H.M."/>
            <person name="Ryken S.A."/>
            <person name="Yost W."/>
            <person name="Jha R.K."/>
            <person name="Patterson J."/>
            <person name="Monnat R.J. Jr."/>
            <person name="Barlow S.B."/>
            <person name="Starkenburg S.R."/>
            <person name="Cattolico R.A."/>
        </authorList>
    </citation>
    <scope>NUCLEOTIDE SEQUENCE</scope>
    <source>
        <strain evidence="7">CCMP291</strain>
    </source>
</reference>
<dbReference type="PROSITE" id="PS50067">
    <property type="entry name" value="KINESIN_MOTOR_2"/>
    <property type="match status" value="1"/>
</dbReference>
<dbReference type="InterPro" id="IPR035979">
    <property type="entry name" value="RBD_domain_sf"/>
</dbReference>
<evidence type="ECO:0000313" key="7">
    <source>
        <dbReference type="Proteomes" id="UP000037460"/>
    </source>
</evidence>
<proteinExistence type="inferred from homology"/>
<gene>
    <name evidence="6" type="ORF">Ctob_010239</name>
</gene>
<evidence type="ECO:0000256" key="3">
    <source>
        <dbReference type="SAM" id="MobiDB-lite"/>
    </source>
</evidence>
<dbReference type="GO" id="GO:0005874">
    <property type="term" value="C:microtubule"/>
    <property type="evidence" value="ECO:0007669"/>
    <property type="project" value="TreeGrafter"/>
</dbReference>
<evidence type="ECO:0000313" key="6">
    <source>
        <dbReference type="EMBL" id="KOO26634.1"/>
    </source>
</evidence>
<dbReference type="Pfam" id="PF02037">
    <property type="entry name" value="SAP"/>
    <property type="match status" value="1"/>
</dbReference>
<accession>A0A0M0JJ81</accession>
<dbReference type="Proteomes" id="UP000037460">
    <property type="component" value="Unassembled WGS sequence"/>
</dbReference>
<dbReference type="InterPro" id="IPR036361">
    <property type="entry name" value="SAP_dom_sf"/>
</dbReference>
<sequence>MASPARVPDSLATSSNFLDTLNVVLLHADWTARGSAPCVCKAWRNALLVGDGEPYWQWLCERLRDECKLYVPAGLCPNSNGWKAHFAMLWRKRDLWKHKELPADGALATPPLEAELDAEEGSTDEAEALWRLERAREAAAAAKKLKDAETFSVSVCARFRPAVATAGGTDANNEGDVVVIPLHQRVSMVRAKHGCSQAKAMRIVMQQEAAAKAKARGGTAGSAASGEACVMEDCVVAAPMEAGAQASLWNSTFIAEAPVCMTGIVQLTSMPAGTSEEQILAFFGQLAGDQTPRPPASHRPVYLLGPPEGASARALVEAFVVFDSCEAADRACMLSHNRKLNGRLPEIFRATQEHMQHVLGEAEARAKAAREAAREASRLATIEAARAARAAEKERHRQDALALAASKEAAAKEAREKRAPYALVAGGKENEAEGVAGNSGGAAKGKGDESSADGPDATSSDTRAAIISVSEERAEVLTMAPGCGLRPFAFERVFDVQQSQESVYELCGRGAVADFLNGHSACVLVYGQTGAGKTHTMFGDGTADPRLGRAASRRGLVPRVCEELIGAVEHRRTLGIDATVSVAYVEVFGNEVTDLLREGAQIGASDGGADNHFHAHRWVLSGRADVPIDSVEGALGLIAQGDSCKRKAATAMNERSSRAHALFILSLTQTCDGVERISRLFLADLGGSEKLSKSGAADDFRSLVISSGGEEISRITWAEYYQHRQRLQESLNINVGLFALQRCIEKLISRDELRAQGKPCHVPFADSKLTLLLKDALNGGARTTVLVCASLEPRNAVESIQSLRFGESCSRVEMRGRGAGDGAAALKRLVEDLDRQIAEQQAIIVRDQRWERRVTTRYDVVDFKENFVATKTTDLGDSEVNLGDVAAGVVQVDLDLLSLDKGGMSRFSLAELRDALEKRSLDTSGDRAALFGRLRAAVAADDSAAKTTQQTIAHEVVANVLVGAEEAEAKLDALLQRKRELLGEI</sequence>
<evidence type="ECO:0000259" key="4">
    <source>
        <dbReference type="PROSITE" id="PS50067"/>
    </source>
</evidence>
<dbReference type="SUPFAM" id="SSF54928">
    <property type="entry name" value="RNA-binding domain, RBD"/>
    <property type="match status" value="1"/>
</dbReference>
<keyword evidence="1" id="KW-0505">Motor protein</keyword>
<dbReference type="InterPro" id="IPR003034">
    <property type="entry name" value="SAP_dom"/>
</dbReference>
<evidence type="ECO:0000256" key="2">
    <source>
        <dbReference type="SAM" id="Coils"/>
    </source>
</evidence>
<dbReference type="GO" id="GO:0003676">
    <property type="term" value="F:nucleic acid binding"/>
    <property type="evidence" value="ECO:0007669"/>
    <property type="project" value="InterPro"/>
</dbReference>
<feature type="domain" description="Kinesin motor" evidence="4">
    <location>
        <begin position="455"/>
        <end position="812"/>
    </location>
</feature>
<name>A0A0M0JJ81_9EUKA</name>
<dbReference type="GO" id="GO:0005871">
    <property type="term" value="C:kinesin complex"/>
    <property type="evidence" value="ECO:0007669"/>
    <property type="project" value="TreeGrafter"/>
</dbReference>
<dbReference type="GO" id="GO:0016887">
    <property type="term" value="F:ATP hydrolysis activity"/>
    <property type="evidence" value="ECO:0007669"/>
    <property type="project" value="TreeGrafter"/>
</dbReference>
<dbReference type="SUPFAM" id="SSF52540">
    <property type="entry name" value="P-loop containing nucleoside triphosphate hydrolases"/>
    <property type="match status" value="1"/>
</dbReference>
<dbReference type="Gene3D" id="3.30.70.330">
    <property type="match status" value="1"/>
</dbReference>
<keyword evidence="1" id="KW-0547">Nucleotide-binding</keyword>
<dbReference type="GO" id="GO:0007018">
    <property type="term" value="P:microtubule-based movement"/>
    <property type="evidence" value="ECO:0007669"/>
    <property type="project" value="InterPro"/>
</dbReference>
<dbReference type="GO" id="GO:0008017">
    <property type="term" value="F:microtubule binding"/>
    <property type="evidence" value="ECO:0007669"/>
    <property type="project" value="InterPro"/>
</dbReference>
<protein>
    <submittedName>
        <fullName evidence="6">Kinesin heavy chain</fullName>
    </submittedName>
</protein>
<dbReference type="PRINTS" id="PR00380">
    <property type="entry name" value="KINESINHEAVY"/>
</dbReference>
<dbReference type="InterPro" id="IPR036961">
    <property type="entry name" value="Kinesin_motor_dom_sf"/>
</dbReference>
<dbReference type="SUPFAM" id="SSF68906">
    <property type="entry name" value="SAP domain"/>
    <property type="match status" value="1"/>
</dbReference>
<dbReference type="InterPro" id="IPR027417">
    <property type="entry name" value="P-loop_NTPase"/>
</dbReference>
<dbReference type="GO" id="GO:0003777">
    <property type="term" value="F:microtubule motor activity"/>
    <property type="evidence" value="ECO:0007669"/>
    <property type="project" value="InterPro"/>
</dbReference>
<evidence type="ECO:0000256" key="1">
    <source>
        <dbReference type="PROSITE-ProRule" id="PRU00283"/>
    </source>
</evidence>
<dbReference type="EMBL" id="JWZX01002824">
    <property type="protein sequence ID" value="KOO26634.1"/>
    <property type="molecule type" value="Genomic_DNA"/>
</dbReference>
<feature type="binding site" evidence="1">
    <location>
        <begin position="527"/>
        <end position="534"/>
    </location>
    <ligand>
        <name>ATP</name>
        <dbReference type="ChEBI" id="CHEBI:30616"/>
    </ligand>
</feature>
<dbReference type="InterPro" id="IPR012677">
    <property type="entry name" value="Nucleotide-bd_a/b_plait_sf"/>
</dbReference>
<dbReference type="PROSITE" id="PS50800">
    <property type="entry name" value="SAP"/>
    <property type="match status" value="1"/>
</dbReference>
<dbReference type="GO" id="GO:0005524">
    <property type="term" value="F:ATP binding"/>
    <property type="evidence" value="ECO:0007669"/>
    <property type="project" value="UniProtKB-UniRule"/>
</dbReference>
<dbReference type="OrthoDB" id="444687at2759"/>
<dbReference type="AlphaFoldDB" id="A0A0M0JJ81"/>
<dbReference type="Gene3D" id="3.40.850.10">
    <property type="entry name" value="Kinesin motor domain"/>
    <property type="match status" value="1"/>
</dbReference>
<dbReference type="InterPro" id="IPR001752">
    <property type="entry name" value="Kinesin_motor_dom"/>
</dbReference>
<feature type="region of interest" description="Disordered" evidence="3">
    <location>
        <begin position="432"/>
        <end position="462"/>
    </location>
</feature>
<keyword evidence="2" id="KW-0175">Coiled coil</keyword>
<comment type="similarity">
    <text evidence="1">Belongs to the TRAFAC class myosin-kinesin ATPase superfamily. Kinesin family.</text>
</comment>
<evidence type="ECO:0000259" key="5">
    <source>
        <dbReference type="PROSITE" id="PS50800"/>
    </source>
</evidence>
<dbReference type="Gene3D" id="1.10.720.30">
    <property type="entry name" value="SAP domain"/>
    <property type="match status" value="1"/>
</dbReference>
<comment type="caution">
    <text evidence="6">The sequence shown here is derived from an EMBL/GenBank/DDBJ whole genome shotgun (WGS) entry which is preliminary data.</text>
</comment>
<dbReference type="SMART" id="SM00513">
    <property type="entry name" value="SAP"/>
    <property type="match status" value="1"/>
</dbReference>
<dbReference type="PANTHER" id="PTHR24115:SF545">
    <property type="entry name" value="KINESIN-LIKE PROTEIN KIP2"/>
    <property type="match status" value="1"/>
</dbReference>
<dbReference type="SMART" id="SM00129">
    <property type="entry name" value="KISc"/>
    <property type="match status" value="1"/>
</dbReference>
<feature type="domain" description="SAP" evidence="5">
    <location>
        <begin position="904"/>
        <end position="938"/>
    </location>
</feature>
<keyword evidence="1" id="KW-0067">ATP-binding</keyword>